<name>A0A8H3VME8_VENIN</name>
<organism evidence="5 6">
    <name type="scientific">Venturia inaequalis</name>
    <name type="common">Apple scab fungus</name>
    <dbReference type="NCBI Taxonomy" id="5025"/>
    <lineage>
        <taxon>Eukaryota</taxon>
        <taxon>Fungi</taxon>
        <taxon>Dikarya</taxon>
        <taxon>Ascomycota</taxon>
        <taxon>Pezizomycotina</taxon>
        <taxon>Dothideomycetes</taxon>
        <taxon>Pleosporomycetidae</taxon>
        <taxon>Venturiales</taxon>
        <taxon>Venturiaceae</taxon>
        <taxon>Venturia</taxon>
    </lineage>
</organism>
<proteinExistence type="inferred from homology"/>
<dbReference type="NCBIfam" id="NF041278">
    <property type="entry name" value="CmcJ_NvfI_EfuI"/>
    <property type="match status" value="1"/>
</dbReference>
<dbReference type="PANTHER" id="PTHR34598">
    <property type="entry name" value="BLL6449 PROTEIN"/>
    <property type="match status" value="1"/>
</dbReference>
<dbReference type="EMBL" id="WNWR01000153">
    <property type="protein sequence ID" value="KAE9990097.1"/>
    <property type="molecule type" value="Genomic_DNA"/>
</dbReference>
<reference evidence="5 6" key="1">
    <citation type="submission" date="2019-07" db="EMBL/GenBank/DDBJ databases">
        <title>Venturia inaequalis Genome Resource.</title>
        <authorList>
            <person name="Lichtner F.J."/>
        </authorList>
    </citation>
    <scope>NUCLEOTIDE SEQUENCE [LARGE SCALE GENOMIC DNA]</scope>
    <source>
        <strain evidence="5 6">DMI_063113</strain>
    </source>
</reference>
<gene>
    <name evidence="5" type="ORF">EG327_001870</name>
</gene>
<sequence>MPHATTFAEERPDPLETSPFVPSSTVQIPSSEETMACGVGQHVEAQLHYLTSSVEYTESKPPIQVVTRAATHSDPRTTVKLSQGPLERINDVRGREDQFTLERNGFTFVKHSSQVGDWECRENIWTDYVEKECKELVANVFGGLRGGVDEVIAFHEGKRGSNKEWRQSTDGQRTNPFARQVHVDQTQRTIRQIVQDKTDIKAEWLWKGRVRQVNAWKPLYHPVYDCGLCVADAETLTEEDCIEAKRIRETDGGFLDTMGVVKYREGRQWYYKSLMEPDDVVLFMGYDSDCARKKQDVTIHSAFDIPNPPLGSPPRASIEVRLLVFTWPKEPLFINPPLGMLTAHAPPRSEEIYESHHTSNLEVEGFPLPSMNDEQLEAPAVIALPDASGNTISINLADYDPKLPHRLQRADSFNISSSPNGSPYGSPSRRFSISASLKVYEQEISESQLVTLVSQRTEDLQRQLEDLKRQLEVAERTRDLVSSEKVARASMTRVLNERRRDELRRGRREMANMIRGTVENLDL</sequence>
<evidence type="ECO:0000256" key="1">
    <source>
        <dbReference type="ARBA" id="ARBA00023002"/>
    </source>
</evidence>
<accession>A0A8H3VME8</accession>
<feature type="coiled-coil region" evidence="3">
    <location>
        <begin position="450"/>
        <end position="484"/>
    </location>
</feature>
<dbReference type="GO" id="GO:0016491">
    <property type="term" value="F:oxidoreductase activity"/>
    <property type="evidence" value="ECO:0007669"/>
    <property type="project" value="UniProtKB-KW"/>
</dbReference>
<dbReference type="PANTHER" id="PTHR34598:SF3">
    <property type="entry name" value="OXIDOREDUCTASE AN1597"/>
    <property type="match status" value="1"/>
</dbReference>
<evidence type="ECO:0000256" key="4">
    <source>
        <dbReference type="SAM" id="MobiDB-lite"/>
    </source>
</evidence>
<comment type="caution">
    <text evidence="5">The sequence shown here is derived from an EMBL/GenBank/DDBJ whole genome shotgun (WGS) entry which is preliminary data.</text>
</comment>
<keyword evidence="3" id="KW-0175">Coiled coil</keyword>
<evidence type="ECO:0000313" key="6">
    <source>
        <dbReference type="Proteomes" id="UP000490939"/>
    </source>
</evidence>
<keyword evidence="1" id="KW-0560">Oxidoreductase</keyword>
<dbReference type="InterPro" id="IPR044053">
    <property type="entry name" value="AsaB-like"/>
</dbReference>
<feature type="region of interest" description="Disordered" evidence="4">
    <location>
        <begin position="1"/>
        <end position="26"/>
    </location>
</feature>
<evidence type="ECO:0000256" key="3">
    <source>
        <dbReference type="SAM" id="Coils"/>
    </source>
</evidence>
<comment type="similarity">
    <text evidence="2">Belongs to the asaB hydroxylase/desaturase family.</text>
</comment>
<keyword evidence="6" id="KW-1185">Reference proteome</keyword>
<dbReference type="Proteomes" id="UP000490939">
    <property type="component" value="Unassembled WGS sequence"/>
</dbReference>
<evidence type="ECO:0000313" key="5">
    <source>
        <dbReference type="EMBL" id="KAE9990097.1"/>
    </source>
</evidence>
<protein>
    <submittedName>
        <fullName evidence="5">Uncharacterized protein</fullName>
    </submittedName>
</protein>
<evidence type="ECO:0000256" key="2">
    <source>
        <dbReference type="ARBA" id="ARBA00023604"/>
    </source>
</evidence>
<dbReference type="AlphaFoldDB" id="A0A8H3VME8"/>